<dbReference type="AlphaFoldDB" id="A0A2P2QB80"/>
<evidence type="ECO:0000313" key="1">
    <source>
        <dbReference type="EMBL" id="MBX64260.1"/>
    </source>
</evidence>
<reference evidence="1" key="1">
    <citation type="submission" date="2018-02" db="EMBL/GenBank/DDBJ databases">
        <title>Rhizophora mucronata_Transcriptome.</title>
        <authorList>
            <person name="Meera S.P."/>
            <person name="Sreeshan A."/>
            <person name="Augustine A."/>
        </authorList>
    </citation>
    <scope>NUCLEOTIDE SEQUENCE</scope>
    <source>
        <tissue evidence="1">Leaf</tissue>
    </source>
</reference>
<accession>A0A2P2QB80</accession>
<name>A0A2P2QB80_RHIMU</name>
<protein>
    <submittedName>
        <fullName evidence="1">Uncharacterized protein</fullName>
    </submittedName>
</protein>
<organism evidence="1">
    <name type="scientific">Rhizophora mucronata</name>
    <name type="common">Asiatic mangrove</name>
    <dbReference type="NCBI Taxonomy" id="61149"/>
    <lineage>
        <taxon>Eukaryota</taxon>
        <taxon>Viridiplantae</taxon>
        <taxon>Streptophyta</taxon>
        <taxon>Embryophyta</taxon>
        <taxon>Tracheophyta</taxon>
        <taxon>Spermatophyta</taxon>
        <taxon>Magnoliopsida</taxon>
        <taxon>eudicotyledons</taxon>
        <taxon>Gunneridae</taxon>
        <taxon>Pentapetalae</taxon>
        <taxon>rosids</taxon>
        <taxon>fabids</taxon>
        <taxon>Malpighiales</taxon>
        <taxon>Rhizophoraceae</taxon>
        <taxon>Rhizophora</taxon>
    </lineage>
</organism>
<proteinExistence type="predicted"/>
<sequence length="30" mass="3424">MVIISRIIGLVYYTSSLEVCFVNTLCRSRS</sequence>
<dbReference type="EMBL" id="GGEC01083776">
    <property type="protein sequence ID" value="MBX64260.1"/>
    <property type="molecule type" value="Transcribed_RNA"/>
</dbReference>